<evidence type="ECO:0000313" key="1">
    <source>
        <dbReference type="EMBL" id="VDO31675.1"/>
    </source>
</evidence>
<sequence length="83" mass="9397">MMPDFSKAHLLSTLFVARSSNLEKRGNLSDDNEMGLHSKRFPIDQAKARLSQGHLVRPTAIVEIDISIELLPLSKKTTTHKWK</sequence>
<protein>
    <submittedName>
        <fullName evidence="1 3">Uncharacterized protein</fullName>
    </submittedName>
</protein>
<keyword evidence="2" id="KW-1185">Reference proteome</keyword>
<reference evidence="1 2" key="1">
    <citation type="submission" date="2018-11" db="EMBL/GenBank/DDBJ databases">
        <authorList>
            <consortium name="Pathogen Informatics"/>
        </authorList>
    </citation>
    <scope>NUCLEOTIDE SEQUENCE [LARGE SCALE GENOMIC DNA]</scope>
</reference>
<accession>A0A183FAH7</accession>
<dbReference type="WBParaSite" id="HPBE_0000316901-mRNA-1">
    <property type="protein sequence ID" value="HPBE_0000316901-mRNA-1"/>
    <property type="gene ID" value="HPBE_0000316901"/>
</dbReference>
<name>A0A183FAH7_HELPZ</name>
<reference evidence="3" key="2">
    <citation type="submission" date="2019-09" db="UniProtKB">
        <authorList>
            <consortium name="WormBaseParasite"/>
        </authorList>
    </citation>
    <scope>IDENTIFICATION</scope>
</reference>
<gene>
    <name evidence="1" type="ORF">HPBE_LOCUS3170</name>
</gene>
<evidence type="ECO:0000313" key="3">
    <source>
        <dbReference type="WBParaSite" id="HPBE_0000316901-mRNA-1"/>
    </source>
</evidence>
<dbReference type="EMBL" id="UZAH01006755">
    <property type="protein sequence ID" value="VDO31675.1"/>
    <property type="molecule type" value="Genomic_DNA"/>
</dbReference>
<proteinExistence type="predicted"/>
<dbReference type="Proteomes" id="UP000050761">
    <property type="component" value="Unassembled WGS sequence"/>
</dbReference>
<accession>A0A3P7Y2R6</accession>
<dbReference type="AlphaFoldDB" id="A0A183FAH7"/>
<organism evidence="2 3">
    <name type="scientific">Heligmosomoides polygyrus</name>
    <name type="common">Parasitic roundworm</name>
    <dbReference type="NCBI Taxonomy" id="6339"/>
    <lineage>
        <taxon>Eukaryota</taxon>
        <taxon>Metazoa</taxon>
        <taxon>Ecdysozoa</taxon>
        <taxon>Nematoda</taxon>
        <taxon>Chromadorea</taxon>
        <taxon>Rhabditida</taxon>
        <taxon>Rhabditina</taxon>
        <taxon>Rhabditomorpha</taxon>
        <taxon>Strongyloidea</taxon>
        <taxon>Heligmosomidae</taxon>
        <taxon>Heligmosomoides</taxon>
    </lineage>
</organism>
<evidence type="ECO:0000313" key="2">
    <source>
        <dbReference type="Proteomes" id="UP000050761"/>
    </source>
</evidence>